<reference evidence="7 8" key="1">
    <citation type="submission" date="2017-03" db="EMBL/GenBank/DDBJ databases">
        <title>Isolation of Levoglucosan Utilizing Bacteria.</title>
        <authorList>
            <person name="Arya A.S."/>
        </authorList>
    </citation>
    <scope>NUCLEOTIDE SEQUENCE [LARGE SCALE GENOMIC DNA]</scope>
    <source>
        <strain evidence="7 8">MEC069</strain>
    </source>
</reference>
<dbReference type="GO" id="GO:0000976">
    <property type="term" value="F:transcription cis-regulatory region binding"/>
    <property type="evidence" value="ECO:0007669"/>
    <property type="project" value="TreeGrafter"/>
</dbReference>
<dbReference type="InterPro" id="IPR036271">
    <property type="entry name" value="Tet_transcr_reg_TetR-rel_C_sf"/>
</dbReference>
<feature type="domain" description="HTH tetR-type" evidence="6">
    <location>
        <begin position="84"/>
        <end position="144"/>
    </location>
</feature>
<dbReference type="InterPro" id="IPR009057">
    <property type="entry name" value="Homeodomain-like_sf"/>
</dbReference>
<proteinExistence type="predicted"/>
<evidence type="ECO:0000256" key="5">
    <source>
        <dbReference type="SAM" id="Phobius"/>
    </source>
</evidence>
<protein>
    <recommendedName>
        <fullName evidence="6">HTH tetR-type domain-containing protein</fullName>
    </recommendedName>
</protein>
<evidence type="ECO:0000256" key="3">
    <source>
        <dbReference type="ARBA" id="ARBA00023163"/>
    </source>
</evidence>
<dbReference type="AlphaFoldDB" id="A0A4Y8PZC4"/>
<dbReference type="Pfam" id="PF13305">
    <property type="entry name" value="TetR_C_33"/>
    <property type="match status" value="1"/>
</dbReference>
<evidence type="ECO:0000313" key="8">
    <source>
        <dbReference type="Proteomes" id="UP000298246"/>
    </source>
</evidence>
<feature type="transmembrane region" description="Helical" evidence="5">
    <location>
        <begin position="12"/>
        <end position="33"/>
    </location>
</feature>
<keyword evidence="5" id="KW-1133">Transmembrane helix</keyword>
<dbReference type="OrthoDB" id="9815924at2"/>
<keyword evidence="2 4" id="KW-0238">DNA-binding</keyword>
<feature type="DNA-binding region" description="H-T-H motif" evidence="4">
    <location>
        <begin position="107"/>
        <end position="126"/>
    </location>
</feature>
<dbReference type="InterPro" id="IPR050109">
    <property type="entry name" value="HTH-type_TetR-like_transc_reg"/>
</dbReference>
<keyword evidence="8" id="KW-1185">Reference proteome</keyword>
<keyword evidence="3" id="KW-0804">Transcription</keyword>
<organism evidence="7 8">
    <name type="scientific">Paenibacillus athensensis</name>
    <dbReference type="NCBI Taxonomy" id="1967502"/>
    <lineage>
        <taxon>Bacteria</taxon>
        <taxon>Bacillati</taxon>
        <taxon>Bacillota</taxon>
        <taxon>Bacilli</taxon>
        <taxon>Bacillales</taxon>
        <taxon>Paenibacillaceae</taxon>
        <taxon>Paenibacillus</taxon>
    </lineage>
</organism>
<comment type="caution">
    <text evidence="7">The sequence shown here is derived from an EMBL/GenBank/DDBJ whole genome shotgun (WGS) entry which is preliminary data.</text>
</comment>
<gene>
    <name evidence="7" type="ORF">B5M42_14200</name>
</gene>
<dbReference type="PANTHER" id="PTHR30055:SF212">
    <property type="entry name" value="TETR-FAMILY FAMILY TRANSCRIPTIONAL REGULATOR"/>
    <property type="match status" value="1"/>
</dbReference>
<evidence type="ECO:0000313" key="7">
    <source>
        <dbReference type="EMBL" id="TFE86766.1"/>
    </source>
</evidence>
<dbReference type="PRINTS" id="PR00455">
    <property type="entry name" value="HTHTETR"/>
</dbReference>
<dbReference type="Proteomes" id="UP000298246">
    <property type="component" value="Unassembled WGS sequence"/>
</dbReference>
<dbReference type="SUPFAM" id="SSF46689">
    <property type="entry name" value="Homeodomain-like"/>
    <property type="match status" value="1"/>
</dbReference>
<evidence type="ECO:0000256" key="1">
    <source>
        <dbReference type="ARBA" id="ARBA00023015"/>
    </source>
</evidence>
<evidence type="ECO:0000256" key="2">
    <source>
        <dbReference type="ARBA" id="ARBA00023125"/>
    </source>
</evidence>
<evidence type="ECO:0000259" key="6">
    <source>
        <dbReference type="PROSITE" id="PS50977"/>
    </source>
</evidence>
<name>A0A4Y8PZC4_9BACL</name>
<dbReference type="SUPFAM" id="SSF48498">
    <property type="entry name" value="Tetracyclin repressor-like, C-terminal domain"/>
    <property type="match status" value="1"/>
</dbReference>
<dbReference type="InterPro" id="IPR001647">
    <property type="entry name" value="HTH_TetR"/>
</dbReference>
<dbReference type="Gene3D" id="1.10.357.10">
    <property type="entry name" value="Tetracycline Repressor, domain 2"/>
    <property type="match status" value="1"/>
</dbReference>
<dbReference type="PANTHER" id="PTHR30055">
    <property type="entry name" value="HTH-TYPE TRANSCRIPTIONAL REGULATOR RUTR"/>
    <property type="match status" value="1"/>
</dbReference>
<keyword evidence="5" id="KW-0472">Membrane</keyword>
<dbReference type="Pfam" id="PF00440">
    <property type="entry name" value="TetR_N"/>
    <property type="match status" value="1"/>
</dbReference>
<evidence type="ECO:0000256" key="4">
    <source>
        <dbReference type="PROSITE-ProRule" id="PRU00335"/>
    </source>
</evidence>
<keyword evidence="1" id="KW-0805">Transcription regulation</keyword>
<dbReference type="PROSITE" id="PS50977">
    <property type="entry name" value="HTH_TETR_2"/>
    <property type="match status" value="1"/>
</dbReference>
<dbReference type="GO" id="GO:0003700">
    <property type="term" value="F:DNA-binding transcription factor activity"/>
    <property type="evidence" value="ECO:0007669"/>
    <property type="project" value="TreeGrafter"/>
</dbReference>
<keyword evidence="5" id="KW-0812">Transmembrane</keyword>
<dbReference type="EMBL" id="MYFO01000017">
    <property type="protein sequence ID" value="TFE86766.1"/>
    <property type="molecule type" value="Genomic_DNA"/>
</dbReference>
<accession>A0A4Y8PZC4</accession>
<dbReference type="InterPro" id="IPR025996">
    <property type="entry name" value="MT1864/Rv1816-like_C"/>
</dbReference>
<sequence length="274" mass="31589">MVLSYGGSKRICGLFCILIILNIPVNLDFSFFYCHGETKRRFHVIILMNTIHYIKAEASMSDLDQREGGKARQFGRRRRGDEKEQVRRLIVETAGELFVELGYNAFSMRKLAERLQYSPATLYLYFRDKDALLFTIVDEALLIFRNRLTQASEGISDPWARLERLGETYLAFGLQHPAYYQLMFTWRIDYLLGSRQEEELPRIHVLQVLVDVVAEAMEQGAMQSGDPGVYSDYLWATMHGIVTLAIQMPMFDEARVGQLAAHTREMIRAALKKS</sequence>